<keyword evidence="9" id="KW-1185">Reference proteome</keyword>
<comment type="function">
    <text evidence="6">Catalyzes the conversion of 7,8-dihydroneopterin to 6-hydroxymethyl-7,8-dihydropterin.</text>
</comment>
<dbReference type="UniPathway" id="UPA00077">
    <property type="reaction ID" value="UER00154"/>
</dbReference>
<dbReference type="PANTHER" id="PTHR42844">
    <property type="entry name" value="DIHYDRONEOPTERIN ALDOLASE 1-RELATED"/>
    <property type="match status" value="1"/>
</dbReference>
<comment type="pathway">
    <text evidence="2 6">Cofactor biosynthesis; tetrahydrofolate biosynthesis; 2-amino-4-hydroxy-6-hydroxymethyl-7,8-dihydropteridine diphosphate from 7,8-dihydroneopterin triphosphate: step 3/4.</text>
</comment>
<dbReference type="InterPro" id="IPR006156">
    <property type="entry name" value="Dihydroneopterin_aldolase"/>
</dbReference>
<reference evidence="8 9" key="1">
    <citation type="journal article" date="2020" name="Microb. Ecol.">
        <title>Ecogenomics of the Marine Benthic Filamentous Cyanobacterium Adonisia.</title>
        <authorList>
            <person name="Walter J.M."/>
            <person name="Coutinho F.H."/>
            <person name="Leomil L."/>
            <person name="Hargreaves P.I."/>
            <person name="Campeao M.E."/>
            <person name="Vieira V.V."/>
            <person name="Silva B.S."/>
            <person name="Fistarol G.O."/>
            <person name="Salomon P.S."/>
            <person name="Sawabe T."/>
            <person name="Mino S."/>
            <person name="Hosokawa M."/>
            <person name="Miyashita H."/>
            <person name="Maruyama F."/>
            <person name="van Verk M.C."/>
            <person name="Dutilh B.E."/>
            <person name="Thompson C.C."/>
            <person name="Thompson F.L."/>
        </authorList>
    </citation>
    <scope>NUCLEOTIDE SEQUENCE [LARGE SCALE GENOMIC DNA]</scope>
    <source>
        <strain evidence="8 9">CCMR0081</strain>
    </source>
</reference>
<dbReference type="Pfam" id="PF02152">
    <property type="entry name" value="FolB"/>
    <property type="match status" value="1"/>
</dbReference>
<dbReference type="NCBIfam" id="TIGR00525">
    <property type="entry name" value="folB"/>
    <property type="match status" value="1"/>
</dbReference>
<comment type="caution">
    <text evidence="8">The sequence shown here is derived from an EMBL/GenBank/DDBJ whole genome shotgun (WGS) entry which is preliminary data.</text>
</comment>
<keyword evidence="4 6" id="KW-0289">Folate biosynthesis</keyword>
<dbReference type="InterPro" id="IPR043133">
    <property type="entry name" value="GTP-CH-I_C/QueF"/>
</dbReference>
<dbReference type="InterPro" id="IPR006157">
    <property type="entry name" value="FolB_dom"/>
</dbReference>
<feature type="domain" description="Dihydroneopterin aldolase/epimerase" evidence="7">
    <location>
        <begin position="5"/>
        <end position="118"/>
    </location>
</feature>
<dbReference type="GO" id="GO:0046656">
    <property type="term" value="P:folic acid biosynthetic process"/>
    <property type="evidence" value="ECO:0007669"/>
    <property type="project" value="UniProtKB-UniRule"/>
</dbReference>
<comment type="catalytic activity">
    <reaction evidence="1 6">
        <text>7,8-dihydroneopterin = 6-hydroxymethyl-7,8-dihydropterin + glycolaldehyde</text>
        <dbReference type="Rhea" id="RHEA:10540"/>
        <dbReference type="ChEBI" id="CHEBI:17001"/>
        <dbReference type="ChEBI" id="CHEBI:17071"/>
        <dbReference type="ChEBI" id="CHEBI:44841"/>
        <dbReference type="EC" id="4.1.2.25"/>
    </reaction>
</comment>
<keyword evidence="5 6" id="KW-0456">Lyase</keyword>
<dbReference type="NCBIfam" id="TIGR00526">
    <property type="entry name" value="folB_dom"/>
    <property type="match status" value="1"/>
</dbReference>
<dbReference type="GO" id="GO:0046654">
    <property type="term" value="P:tetrahydrofolate biosynthetic process"/>
    <property type="evidence" value="ECO:0007669"/>
    <property type="project" value="UniProtKB-UniRule"/>
</dbReference>
<evidence type="ECO:0000259" key="7">
    <source>
        <dbReference type="SMART" id="SM00905"/>
    </source>
</evidence>
<comment type="similarity">
    <text evidence="3 6">Belongs to the DHNA family.</text>
</comment>
<dbReference type="CDD" id="cd00534">
    <property type="entry name" value="DHNA_DHNTPE"/>
    <property type="match status" value="1"/>
</dbReference>
<dbReference type="SMART" id="SM00905">
    <property type="entry name" value="FolB"/>
    <property type="match status" value="1"/>
</dbReference>
<proteinExistence type="inferred from homology"/>
<evidence type="ECO:0000256" key="2">
    <source>
        <dbReference type="ARBA" id="ARBA00005013"/>
    </source>
</evidence>
<dbReference type="RefSeq" id="WP_163668933.1">
    <property type="nucleotide sequence ID" value="NZ_QXHD01000004.1"/>
</dbReference>
<evidence type="ECO:0000256" key="3">
    <source>
        <dbReference type="ARBA" id="ARBA00005708"/>
    </source>
</evidence>
<name>A0A6M0RUV9_9CYAN</name>
<accession>A0A6M0RUV9</accession>
<dbReference type="PANTHER" id="PTHR42844:SF1">
    <property type="entry name" value="DIHYDRONEOPTERIN ALDOLASE 1-RELATED"/>
    <property type="match status" value="1"/>
</dbReference>
<evidence type="ECO:0000256" key="1">
    <source>
        <dbReference type="ARBA" id="ARBA00001353"/>
    </source>
</evidence>
<gene>
    <name evidence="8" type="primary">folB</name>
    <name evidence="8" type="ORF">DXZ20_31115</name>
</gene>
<evidence type="ECO:0000313" key="9">
    <source>
        <dbReference type="Proteomes" id="UP000481033"/>
    </source>
</evidence>
<dbReference type="GO" id="GO:0004150">
    <property type="term" value="F:dihydroneopterin aldolase activity"/>
    <property type="evidence" value="ECO:0007669"/>
    <property type="project" value="UniProtKB-UniRule"/>
</dbReference>
<evidence type="ECO:0000256" key="5">
    <source>
        <dbReference type="ARBA" id="ARBA00023239"/>
    </source>
</evidence>
<dbReference type="GO" id="GO:0005737">
    <property type="term" value="C:cytoplasm"/>
    <property type="evidence" value="ECO:0007669"/>
    <property type="project" value="TreeGrafter"/>
</dbReference>
<dbReference type="Gene3D" id="3.30.1130.10">
    <property type="match status" value="1"/>
</dbReference>
<dbReference type="AlphaFoldDB" id="A0A6M0RUV9"/>
<protein>
    <recommendedName>
        <fullName evidence="6">7,8-dihydroneopterin aldolase</fullName>
        <ecNumber evidence="6">4.1.2.25</ecNumber>
    </recommendedName>
</protein>
<evidence type="ECO:0000313" key="8">
    <source>
        <dbReference type="EMBL" id="NEZ60018.1"/>
    </source>
</evidence>
<organism evidence="8 9">
    <name type="scientific">Adonisia turfae CCMR0081</name>
    <dbReference type="NCBI Taxonomy" id="2292702"/>
    <lineage>
        <taxon>Bacteria</taxon>
        <taxon>Bacillati</taxon>
        <taxon>Cyanobacteriota</taxon>
        <taxon>Adonisia</taxon>
        <taxon>Adonisia turfae</taxon>
    </lineage>
</organism>
<dbReference type="EC" id="4.1.2.25" evidence="6"/>
<dbReference type="Proteomes" id="UP000481033">
    <property type="component" value="Unassembled WGS sequence"/>
</dbReference>
<dbReference type="SUPFAM" id="SSF55620">
    <property type="entry name" value="Tetrahydrobiopterin biosynthesis enzymes-like"/>
    <property type="match status" value="1"/>
</dbReference>
<dbReference type="FunFam" id="3.30.1130.10:FF:000003">
    <property type="entry name" value="7,8-dihydroneopterin aldolase"/>
    <property type="match status" value="1"/>
</dbReference>
<dbReference type="EMBL" id="QXHD01000004">
    <property type="protein sequence ID" value="NEZ60018.1"/>
    <property type="molecule type" value="Genomic_DNA"/>
</dbReference>
<evidence type="ECO:0000256" key="4">
    <source>
        <dbReference type="ARBA" id="ARBA00022909"/>
    </source>
</evidence>
<sequence>MADRINVTGIRAYGYIGALPEENVLGQWFEVDLTLWMDLSVAGKSDSLTDTHNYADIIQQTQQIIQTEKFKLIERLGDAIATQALANDERLEKIQVTVTKLTAPVPNFDGRVAITMVRTRS</sequence>
<evidence type="ECO:0000256" key="6">
    <source>
        <dbReference type="RuleBase" id="RU362079"/>
    </source>
</evidence>